<dbReference type="EMBL" id="DTMQ01000036">
    <property type="protein sequence ID" value="HGE99456.1"/>
    <property type="molecule type" value="Genomic_DNA"/>
</dbReference>
<comment type="similarity">
    <text evidence="2">Belongs to the ACC deaminase/D-cysteine desulfhydrase family.</text>
</comment>
<evidence type="ECO:0000313" key="7">
    <source>
        <dbReference type="EMBL" id="HGE99456.1"/>
    </source>
</evidence>
<dbReference type="Gene3D" id="3.40.50.1100">
    <property type="match status" value="2"/>
</dbReference>
<name>A0A7C3YT43_UNCW3</name>
<evidence type="ECO:0000259" key="6">
    <source>
        <dbReference type="Pfam" id="PF00291"/>
    </source>
</evidence>
<dbReference type="GO" id="GO:0019148">
    <property type="term" value="F:D-cysteine desulfhydrase activity"/>
    <property type="evidence" value="ECO:0007669"/>
    <property type="project" value="TreeGrafter"/>
</dbReference>
<dbReference type="PIRSF" id="PIRSF006278">
    <property type="entry name" value="ACCD_DCysDesulf"/>
    <property type="match status" value="1"/>
</dbReference>
<dbReference type="Pfam" id="PF00291">
    <property type="entry name" value="PALP"/>
    <property type="match status" value="1"/>
</dbReference>
<dbReference type="InterPro" id="IPR036052">
    <property type="entry name" value="TrpB-like_PALP_sf"/>
</dbReference>
<comment type="caution">
    <text evidence="7">The sequence shown here is derived from an EMBL/GenBank/DDBJ whole genome shotgun (WGS) entry which is preliminary data.</text>
</comment>
<dbReference type="PANTHER" id="PTHR43780">
    <property type="entry name" value="1-AMINOCYCLOPROPANE-1-CARBOXYLATE DEAMINASE-RELATED"/>
    <property type="match status" value="1"/>
</dbReference>
<evidence type="ECO:0000256" key="1">
    <source>
        <dbReference type="ARBA" id="ARBA00001933"/>
    </source>
</evidence>
<gene>
    <name evidence="7" type="ORF">ENX07_05230</name>
</gene>
<proteinExistence type="inferred from homology"/>
<evidence type="ECO:0000256" key="2">
    <source>
        <dbReference type="ARBA" id="ARBA00008639"/>
    </source>
</evidence>
<dbReference type="AlphaFoldDB" id="A0A7C3YT43"/>
<dbReference type="InterPro" id="IPR001926">
    <property type="entry name" value="TrpB-like_PALP"/>
</dbReference>
<feature type="active site" description="Nucleophile" evidence="4">
    <location>
        <position position="71"/>
    </location>
</feature>
<protein>
    <submittedName>
        <fullName evidence="7">D-cysteine desulfhydrase family protein</fullName>
    </submittedName>
</protein>
<comment type="cofactor">
    <cofactor evidence="1">
        <name>pyridoxal 5'-phosphate</name>
        <dbReference type="ChEBI" id="CHEBI:597326"/>
    </cofactor>
</comment>
<feature type="modified residue" description="N6-(pyridoxal phosphate)lysine" evidence="5">
    <location>
        <position position="44"/>
    </location>
</feature>
<organism evidence="7">
    <name type="scientific">candidate division WOR-3 bacterium</name>
    <dbReference type="NCBI Taxonomy" id="2052148"/>
    <lineage>
        <taxon>Bacteria</taxon>
        <taxon>Bacteria division WOR-3</taxon>
    </lineage>
</organism>
<evidence type="ECO:0000256" key="5">
    <source>
        <dbReference type="PIRSR" id="PIRSR006278-2"/>
    </source>
</evidence>
<evidence type="ECO:0000256" key="4">
    <source>
        <dbReference type="PIRSR" id="PIRSR006278-1"/>
    </source>
</evidence>
<keyword evidence="3 5" id="KW-0663">Pyridoxal phosphate</keyword>
<accession>A0A7C3YT43</accession>
<evidence type="ECO:0000256" key="3">
    <source>
        <dbReference type="ARBA" id="ARBA00022898"/>
    </source>
</evidence>
<feature type="domain" description="Tryptophan synthase beta chain-like PALP" evidence="6">
    <location>
        <begin position="10"/>
        <end position="304"/>
    </location>
</feature>
<dbReference type="SUPFAM" id="SSF53686">
    <property type="entry name" value="Tryptophan synthase beta subunit-like PLP-dependent enzymes"/>
    <property type="match status" value="1"/>
</dbReference>
<reference evidence="7" key="1">
    <citation type="journal article" date="2020" name="mSystems">
        <title>Genome- and Community-Level Interaction Insights into Carbon Utilization and Element Cycling Functions of Hydrothermarchaeota in Hydrothermal Sediment.</title>
        <authorList>
            <person name="Zhou Z."/>
            <person name="Liu Y."/>
            <person name="Xu W."/>
            <person name="Pan J."/>
            <person name="Luo Z.H."/>
            <person name="Li M."/>
        </authorList>
    </citation>
    <scope>NUCLEOTIDE SEQUENCE [LARGE SCALE GENOMIC DNA]</scope>
    <source>
        <strain evidence="7">SpSt-906</strain>
    </source>
</reference>
<sequence>MPSSALTPLSLASKPTPIQKIRFGDYEIHIKRDDLTGLITSGNKVRKLEFLLADALNKKAKVIVTCGNIQSNHVRATLYLSNILGLKGVAILNGKKPKFPEGNTFLDYLFTDEIYFLNDEEYEKKEEFAENLISKYRSKGIDAYFIPTGGSNGIGCLGYTEAMIEMVDYIKNQGIDALFCAVGSGGTYAGLLIGRYISGLDIPIYGILVDETKEYFLKKITGIIKEAERVLGRKLEIGENEILLIEGYKGSGYAIPYKEEIEIIWKLARRGILLDPVYTGKAFYGMIKEKERLNYTNPLFIHTGGIFSLFGFKEEILKYRIPQKK</sequence>
<dbReference type="InterPro" id="IPR027278">
    <property type="entry name" value="ACCD_DCysDesulf"/>
</dbReference>
<dbReference type="PANTHER" id="PTHR43780:SF2">
    <property type="entry name" value="1-AMINOCYCLOPROPANE-1-CARBOXYLATE DEAMINASE-RELATED"/>
    <property type="match status" value="1"/>
</dbReference>